<protein>
    <submittedName>
        <fullName evidence="1">Uncharacterized protein</fullName>
    </submittedName>
</protein>
<name>A0A2A7VXH5_9BACI</name>
<gene>
    <name evidence="1" type="ORF">CN684_17725</name>
</gene>
<dbReference type="Proteomes" id="UP000220045">
    <property type="component" value="Unassembled WGS sequence"/>
</dbReference>
<evidence type="ECO:0000313" key="2">
    <source>
        <dbReference type="Proteomes" id="UP000220045"/>
    </source>
</evidence>
<reference evidence="1 2" key="1">
    <citation type="submission" date="2017-09" db="EMBL/GenBank/DDBJ databases">
        <title>Large-scale bioinformatics analysis of Bacillus genomes uncovers conserved roles of natural products in bacterial physiology.</title>
        <authorList>
            <consortium name="Agbiome Team Llc"/>
            <person name="Bleich R.M."/>
            <person name="Grubbs K.J."/>
            <person name="Santa Maria K.C."/>
            <person name="Allen S.E."/>
            <person name="Farag S."/>
            <person name="Shank E.A."/>
            <person name="Bowers A."/>
        </authorList>
    </citation>
    <scope>NUCLEOTIDE SEQUENCE [LARGE SCALE GENOMIC DNA]</scope>
    <source>
        <strain evidence="1 2">AFS004017</strain>
    </source>
</reference>
<organism evidence="1 2">
    <name type="scientific">Bacillus wiedmannii</name>
    <dbReference type="NCBI Taxonomy" id="1890302"/>
    <lineage>
        <taxon>Bacteria</taxon>
        <taxon>Bacillati</taxon>
        <taxon>Bacillota</taxon>
        <taxon>Bacilli</taxon>
        <taxon>Bacillales</taxon>
        <taxon>Bacillaceae</taxon>
        <taxon>Bacillus</taxon>
        <taxon>Bacillus cereus group</taxon>
    </lineage>
</organism>
<dbReference type="AlphaFoldDB" id="A0A2A7VXH5"/>
<comment type="caution">
    <text evidence="1">The sequence shown here is derived from an EMBL/GenBank/DDBJ whole genome shotgun (WGS) entry which is preliminary data.</text>
</comment>
<sequence length="691" mass="80952">MELNYIEELFRKYVNSNLEQYEKKDLASICARHQIEYTQEIVVLERLLLEKLKSLVGENESSSKDNLHGLRSQLLLKHFVESEQLEPYLEILEILNVCLPSEIKMKPFDEENEWQEIIKTVIDYSIVCRKKWGRELKDYIKEYNEGMSAKNLQERGFIFKINNGSIEMDDETYLRIALEIEKKVAQIGGWNVAEYILNKTSFEKNLQRYKINREKSAMPTYIEPQIPVGYLLNISVKHFAKHNHKDKGLFQKDIDDLLLMAKSFVSVMSLQSYSIYDDIFIQEEGFVDYIHKNILFDKVISIKQFNPTFVPKIIKGMLSPFFEEKRVQDEFELTLDQVCDVVNFLLNTTKVKQSFRFFRLKEIQSVFPLLEIRHIKNLLDILSHRGKVNNKFIYPTSLSDFEKKPLIQKKHGEYILLDRTLCAISFYDAICDKLRKIIGRSFDEELGIQLEGFIKSFLLEKGVVVKSGFYDDEECDLILETNSKIVFMEVKKKPLTRKASAGDGVVLFKDITKGLLSSQIQLGKHEVKLLREQKIELRKVKKKKKAKEYPIEIIELNNRNIERVSVNAWDYGIVNDKLVTQNLLQFLTFLELHAMKPDEDEELDELRKSSGILIKQFDELKKISIAKKRETLRENYFDCSFISLQQLMMIINDSNSTESFVDNLFINKHLVMGAGDPFFEYAYCRKIKSGQ</sequence>
<evidence type="ECO:0000313" key="1">
    <source>
        <dbReference type="EMBL" id="PEJ06803.1"/>
    </source>
</evidence>
<proteinExistence type="predicted"/>
<dbReference type="RefSeq" id="WP_098095496.1">
    <property type="nucleotide sequence ID" value="NZ_NUEL01000027.1"/>
</dbReference>
<accession>A0A2A7VXH5</accession>
<dbReference type="EMBL" id="NUEL01000027">
    <property type="protein sequence ID" value="PEJ06803.1"/>
    <property type="molecule type" value="Genomic_DNA"/>
</dbReference>